<evidence type="ECO:0000256" key="1">
    <source>
        <dbReference type="SAM" id="MobiDB-lite"/>
    </source>
</evidence>
<proteinExistence type="predicted"/>
<gene>
    <name evidence="2" type="primary">Nfu_g_1_001961</name>
</gene>
<evidence type="ECO:0000313" key="2">
    <source>
        <dbReference type="EMBL" id="SBP62639.1"/>
    </source>
</evidence>
<dbReference type="AlphaFoldDB" id="A0A1A8B5W9"/>
<dbReference type="EMBL" id="HADY01024154">
    <property type="protein sequence ID" value="SBP62639.1"/>
    <property type="molecule type" value="Transcribed_RNA"/>
</dbReference>
<accession>A0A1A8B5W9</accession>
<reference evidence="2" key="1">
    <citation type="submission" date="2016-05" db="EMBL/GenBank/DDBJ databases">
        <authorList>
            <person name="Lavstsen T."/>
            <person name="Jespersen J.S."/>
        </authorList>
    </citation>
    <scope>NUCLEOTIDE SEQUENCE</scope>
    <source>
        <tissue evidence="2">Brain</tissue>
    </source>
</reference>
<feature type="region of interest" description="Disordered" evidence="1">
    <location>
        <begin position="62"/>
        <end position="113"/>
    </location>
</feature>
<feature type="non-terminal residue" evidence="2">
    <location>
        <position position="1"/>
    </location>
</feature>
<organism evidence="2">
    <name type="scientific">Nothobranchius furzeri</name>
    <name type="common">Turquoise killifish</name>
    <dbReference type="NCBI Taxonomy" id="105023"/>
    <lineage>
        <taxon>Eukaryota</taxon>
        <taxon>Metazoa</taxon>
        <taxon>Chordata</taxon>
        <taxon>Craniata</taxon>
        <taxon>Vertebrata</taxon>
        <taxon>Euteleostomi</taxon>
        <taxon>Actinopterygii</taxon>
        <taxon>Neopterygii</taxon>
        <taxon>Teleostei</taxon>
        <taxon>Neoteleostei</taxon>
        <taxon>Acanthomorphata</taxon>
        <taxon>Ovalentaria</taxon>
        <taxon>Atherinomorphae</taxon>
        <taxon>Cyprinodontiformes</taxon>
        <taxon>Nothobranchiidae</taxon>
        <taxon>Nothobranchius</taxon>
    </lineage>
</organism>
<protein>
    <submittedName>
        <fullName evidence="2">Uncharacterized protein</fullName>
    </submittedName>
</protein>
<name>A0A1A8B5W9_NOTFU</name>
<sequence length="160" mass="17739">LPITPLQQLFSIHAVIEALGEAAAGFLRAAPTSGAPDSKGNALNRPLFICCDMPLTEEPVRPLKVSHHVQQPPAASRKKGDLQQQLKHIHLSQAAGFSSDEDDPEQDGATPHADEHKDFTVVYACLNFNYPPHSHLHLFEEAFTQRSFNEPYEILKLKKI</sequence>
<reference evidence="2" key="2">
    <citation type="submission" date="2016-06" db="EMBL/GenBank/DDBJ databases">
        <title>The genome of a short-lived fish provides insights into sex chromosome evolution and the genetic control of aging.</title>
        <authorList>
            <person name="Reichwald K."/>
            <person name="Felder M."/>
            <person name="Petzold A."/>
            <person name="Koch P."/>
            <person name="Groth M."/>
            <person name="Platzer M."/>
        </authorList>
    </citation>
    <scope>NUCLEOTIDE SEQUENCE</scope>
    <source>
        <tissue evidence="2">Brain</tissue>
    </source>
</reference>